<evidence type="ECO:0000256" key="1">
    <source>
        <dbReference type="SAM" id="MobiDB-lite"/>
    </source>
</evidence>
<sequence>DIATTTTNARRNEEDNEDREVPPQAPIDPLGGNVTNAEFRTAFQVLDQAMTAQANREVVSSMNPNADISYLMVYAQQIEEGKLKEEYREKNRSRIENDDPSHARSVVHGRLRYRQKFLGQGFSNTPKFNQEKVSNPKPQRGSSGVLLPGCSKYDRRHVGECLAGSNVCFSCGELGHTIRHFPTVARNEGDSRRRSQPYLLSGRIGSAAML</sequence>
<evidence type="ECO:0008006" key="4">
    <source>
        <dbReference type="Google" id="ProtNLM"/>
    </source>
</evidence>
<proteinExistence type="predicted"/>
<dbReference type="AlphaFoldDB" id="A0AAF0UAI6"/>
<accession>A0AAF0UAI6</accession>
<reference evidence="2" key="1">
    <citation type="submission" date="2023-08" db="EMBL/GenBank/DDBJ databases">
        <title>A de novo genome assembly of Solanum verrucosum Schlechtendal, a Mexican diploid species geographically isolated from the other diploid A-genome species in potato relatives.</title>
        <authorList>
            <person name="Hosaka K."/>
        </authorList>
    </citation>
    <scope>NUCLEOTIDE SEQUENCE</scope>
    <source>
        <tissue evidence="2">Young leaves</tissue>
    </source>
</reference>
<protein>
    <recommendedName>
        <fullName evidence="4">CCHC-type domain-containing protein</fullName>
    </recommendedName>
</protein>
<keyword evidence="3" id="KW-1185">Reference proteome</keyword>
<evidence type="ECO:0000313" key="2">
    <source>
        <dbReference type="EMBL" id="WMV42397.1"/>
    </source>
</evidence>
<dbReference type="EMBL" id="CP133619">
    <property type="protein sequence ID" value="WMV42397.1"/>
    <property type="molecule type" value="Genomic_DNA"/>
</dbReference>
<dbReference type="Proteomes" id="UP001234989">
    <property type="component" value="Chromosome 8"/>
</dbReference>
<name>A0AAF0UAI6_SOLVR</name>
<organism evidence="2 3">
    <name type="scientific">Solanum verrucosum</name>
    <dbReference type="NCBI Taxonomy" id="315347"/>
    <lineage>
        <taxon>Eukaryota</taxon>
        <taxon>Viridiplantae</taxon>
        <taxon>Streptophyta</taxon>
        <taxon>Embryophyta</taxon>
        <taxon>Tracheophyta</taxon>
        <taxon>Spermatophyta</taxon>
        <taxon>Magnoliopsida</taxon>
        <taxon>eudicotyledons</taxon>
        <taxon>Gunneridae</taxon>
        <taxon>Pentapetalae</taxon>
        <taxon>asterids</taxon>
        <taxon>lamiids</taxon>
        <taxon>Solanales</taxon>
        <taxon>Solanaceae</taxon>
        <taxon>Solanoideae</taxon>
        <taxon>Solaneae</taxon>
        <taxon>Solanum</taxon>
    </lineage>
</organism>
<gene>
    <name evidence="2" type="ORF">MTR67_035782</name>
</gene>
<feature type="non-terminal residue" evidence="2">
    <location>
        <position position="1"/>
    </location>
</feature>
<evidence type="ECO:0000313" key="3">
    <source>
        <dbReference type="Proteomes" id="UP001234989"/>
    </source>
</evidence>
<feature type="region of interest" description="Disordered" evidence="1">
    <location>
        <begin position="1"/>
        <end position="33"/>
    </location>
</feature>